<dbReference type="RefSeq" id="WP_113895148.1">
    <property type="nucleotide sequence ID" value="NZ_CP182882.1"/>
</dbReference>
<dbReference type="InterPro" id="IPR018563">
    <property type="entry name" value="DUF2018"/>
</dbReference>
<protein>
    <recommendedName>
        <fullName evidence="3">DUF2018 domain-containing protein</fullName>
    </recommendedName>
</protein>
<name>A0A366MQA8_9BACT</name>
<evidence type="ECO:0000313" key="1">
    <source>
        <dbReference type="EMBL" id="RBQ28207.1"/>
    </source>
</evidence>
<dbReference type="InterPro" id="IPR023126">
    <property type="entry name" value="HP0242-like_sf"/>
</dbReference>
<comment type="caution">
    <text evidence="1">The sequence shown here is derived from an EMBL/GenBank/DDBJ whole genome shotgun (WGS) entry which is preliminary data.</text>
</comment>
<proteinExistence type="predicted"/>
<keyword evidence="2" id="KW-1185">Reference proteome</keyword>
<dbReference type="EMBL" id="PDKB01000020">
    <property type="protein sequence ID" value="RBQ28207.1"/>
    <property type="molecule type" value="Genomic_DNA"/>
</dbReference>
<reference evidence="1 2" key="1">
    <citation type="submission" date="2017-10" db="EMBL/GenBank/DDBJ databases">
        <title>Genomics of the genus Arcobacter.</title>
        <authorList>
            <person name="Perez-Cataluna A."/>
            <person name="Figueras M.J."/>
        </authorList>
    </citation>
    <scope>NUCLEOTIDE SEQUENCE [LARGE SCALE GENOMIC DNA]</scope>
    <source>
        <strain evidence="1 2">CECT 9230</strain>
    </source>
</reference>
<evidence type="ECO:0000313" key="2">
    <source>
        <dbReference type="Proteomes" id="UP000252669"/>
    </source>
</evidence>
<dbReference type="Gene3D" id="1.10.3350.10">
    <property type="entry name" value="HP0242-like domain"/>
    <property type="match status" value="1"/>
</dbReference>
<dbReference type="AlphaFoldDB" id="A0A366MQA8"/>
<gene>
    <name evidence="1" type="ORF">CRU91_10330</name>
</gene>
<dbReference type="OrthoDB" id="5339893at2"/>
<sequence>MSIFKDWFTEDEDDIFMGSPKSKFFDVTREASKDIVEDEIDKIIEKLAVLELMKIDEKGDEFNINEHIKKYILENEERVNGMKKGLYIEFTGEIISRLDS</sequence>
<organism evidence="1 2">
    <name type="scientific">Aliarcobacter vitoriensis</name>
    <dbReference type="NCBI Taxonomy" id="2011099"/>
    <lineage>
        <taxon>Bacteria</taxon>
        <taxon>Pseudomonadati</taxon>
        <taxon>Campylobacterota</taxon>
        <taxon>Epsilonproteobacteria</taxon>
        <taxon>Campylobacterales</taxon>
        <taxon>Arcobacteraceae</taxon>
        <taxon>Aliarcobacter</taxon>
    </lineage>
</organism>
<dbReference type="SUPFAM" id="SSF158752">
    <property type="entry name" value="HP0242-like"/>
    <property type="match status" value="1"/>
</dbReference>
<evidence type="ECO:0008006" key="3">
    <source>
        <dbReference type="Google" id="ProtNLM"/>
    </source>
</evidence>
<dbReference type="Pfam" id="PF09442">
    <property type="entry name" value="DUF2018"/>
    <property type="match status" value="1"/>
</dbReference>
<accession>A0A366MQA8</accession>
<dbReference type="Proteomes" id="UP000252669">
    <property type="component" value="Unassembled WGS sequence"/>
</dbReference>